<evidence type="ECO:0000313" key="1">
    <source>
        <dbReference type="EMBL" id="ERN40657.1"/>
    </source>
</evidence>
<keyword evidence="2" id="KW-1185">Reference proteome</keyword>
<dbReference type="STRING" id="582515.KR51_00026400"/>
<dbReference type="EMBL" id="ASSJ01000070">
    <property type="protein sequence ID" value="ERN40657.1"/>
    <property type="molecule type" value="Genomic_DNA"/>
</dbReference>
<comment type="caution">
    <text evidence="1">The sequence shown here is derived from an EMBL/GenBank/DDBJ whole genome shotgun (WGS) entry which is preliminary data.</text>
</comment>
<organism evidence="1 2">
    <name type="scientific">Rubidibacter lacunae KORDI 51-2</name>
    <dbReference type="NCBI Taxonomy" id="582515"/>
    <lineage>
        <taxon>Bacteria</taxon>
        <taxon>Bacillati</taxon>
        <taxon>Cyanobacteriota</taxon>
        <taxon>Cyanophyceae</taxon>
        <taxon>Oscillatoriophycideae</taxon>
        <taxon>Chroococcales</taxon>
        <taxon>Aphanothecaceae</taxon>
        <taxon>Rubidibacter</taxon>
    </lineage>
</organism>
<reference evidence="1 2" key="1">
    <citation type="submission" date="2013-05" db="EMBL/GenBank/DDBJ databases">
        <title>Draft genome sequence of Rubidibacter lacunae KORDI 51-2.</title>
        <authorList>
            <person name="Choi D.H."/>
            <person name="Noh J.H."/>
            <person name="Kwon K.-K."/>
            <person name="Lee J.-H."/>
            <person name="Ryu J.-Y."/>
        </authorList>
    </citation>
    <scope>NUCLEOTIDE SEQUENCE [LARGE SCALE GENOMIC DNA]</scope>
    <source>
        <strain evidence="1 2">KORDI 51-2</strain>
    </source>
</reference>
<proteinExistence type="predicted"/>
<accession>U5DI96</accession>
<gene>
    <name evidence="1" type="ORF">KR51_00026400</name>
</gene>
<sequence length="113" mass="12564">MSLYWVVEANWSLSDALILSLERSTYKVFVLSDKLGSRSPIGSALDSARAHRMHKGSSIAKAFSNSGKDAAPFYCKHVVVADAIAIPVRNKIFVALFYWRIVMPIAFITNPIF</sequence>
<evidence type="ECO:0000313" key="2">
    <source>
        <dbReference type="Proteomes" id="UP000016960"/>
    </source>
</evidence>
<name>U5DI96_9CHRO</name>
<dbReference type="AlphaFoldDB" id="U5DI96"/>
<dbReference type="Proteomes" id="UP000016960">
    <property type="component" value="Unassembled WGS sequence"/>
</dbReference>
<dbReference type="InParanoid" id="U5DI96"/>
<protein>
    <submittedName>
        <fullName evidence="1">Uncharacterized protein</fullName>
    </submittedName>
</protein>